<feature type="domain" description="Cytochrome c-552/4" evidence="3">
    <location>
        <begin position="57"/>
        <end position="137"/>
    </location>
</feature>
<name>A0A0H4I0A2_9GAMM</name>
<dbReference type="STRING" id="330734.ABA45_00115"/>
<keyword evidence="1" id="KW-0732">Signal</keyword>
<keyword evidence="2" id="KW-1133">Transmembrane helix</keyword>
<dbReference type="PANTHER" id="PTHR35038">
    <property type="entry name" value="DISSIMILATORY SULFITE REDUCTASE SIRA"/>
    <property type="match status" value="1"/>
</dbReference>
<keyword evidence="5" id="KW-1185">Reference proteome</keyword>
<dbReference type="Pfam" id="PF11783">
    <property type="entry name" value="Cytochrome_cB"/>
    <property type="match status" value="1"/>
</dbReference>
<evidence type="ECO:0000256" key="2">
    <source>
        <dbReference type="SAM" id="Phobius"/>
    </source>
</evidence>
<dbReference type="Gene3D" id="1.10.1130.10">
    <property type="entry name" value="Flavocytochrome C3, Chain A"/>
    <property type="match status" value="1"/>
</dbReference>
<dbReference type="GO" id="GO:0016491">
    <property type="term" value="F:oxidoreductase activity"/>
    <property type="evidence" value="ECO:0007669"/>
    <property type="project" value="TreeGrafter"/>
</dbReference>
<gene>
    <name evidence="4" type="ORF">ABA45_00115</name>
</gene>
<evidence type="ECO:0000313" key="4">
    <source>
        <dbReference type="EMBL" id="AKO51020.1"/>
    </source>
</evidence>
<sequence length="533" mass="58555">MQGLSRYRIIATLLLGLLLGLTTQTLASADRAPASADHTKFEALKGPFNSAPEVTAACLTCHTEAGEQVRATTHWTWLYDHSETGQQLGKSKVINSFCGMVVTNEARCTSCHVGYGWEDMSQPPPIAKNAVDCLVCHDTTGDYWKFPTLAGFPTDTPREWPKSSGTLVLPPDLVRVARNVGASDRENCGNCHFYGGGADGVKHGDLDSSLVNPSHELDVHMASDGLDFSCSDCHTSWGHNVAGSRYQVNAKDTLGVDVPGHTDLGRASCESCHGSEPHPKAKLNDHVEKLACQSCHIPAFARGGVATKMWWDWSTAGKLDEDSQPMALKDEHGHVSYLSEKGDFRHGENVVPDYAWFNGTVEYTLIDAKLDLTQSAVHINQVKGSPGDGESRIWPFKVMRGKQPYDTVYKTLLATHVFGKDDSSLWSNYDWPKALQTASEWSGIPFSGEYDFIETTMHWPITHMVAPADQALKCSSCHSANSRLAGLPGIYMPGHSSNPWLNRIGWLAVLLTLLGAALHGMARRFFRRRREHH</sequence>
<dbReference type="InterPro" id="IPR024673">
    <property type="entry name" value="Octahem_Cyt_c"/>
</dbReference>
<protein>
    <submittedName>
        <fullName evidence="4">Cytochrome C</fullName>
    </submittedName>
</protein>
<keyword evidence="2" id="KW-0472">Membrane</keyword>
<dbReference type="InterPro" id="IPR051829">
    <property type="entry name" value="Multiheme_Cytochr_ET"/>
</dbReference>
<dbReference type="NCBIfam" id="TIGR04315">
    <property type="entry name" value="octaheme_Shew"/>
    <property type="match status" value="1"/>
</dbReference>
<dbReference type="RefSeq" id="WP_048383452.1">
    <property type="nucleotide sequence ID" value="NZ_CP011494.1"/>
</dbReference>
<keyword evidence="2" id="KW-0812">Transmembrane</keyword>
<feature type="transmembrane region" description="Helical" evidence="2">
    <location>
        <begin position="504"/>
        <end position="522"/>
    </location>
</feature>
<dbReference type="InterPro" id="IPR023155">
    <property type="entry name" value="Cyt_c-552/4"/>
</dbReference>
<dbReference type="InterPro" id="IPR036280">
    <property type="entry name" value="Multihaem_cyt_sf"/>
</dbReference>
<dbReference type="PATRIC" id="fig|330734.3.peg.24"/>
<dbReference type="PIRSF" id="PIRSF039014">
    <property type="entry name" value="OTR_cyc"/>
    <property type="match status" value="1"/>
</dbReference>
<dbReference type="EMBL" id="CP011494">
    <property type="protein sequence ID" value="AKO51020.1"/>
    <property type="molecule type" value="Genomic_DNA"/>
</dbReference>
<dbReference type="KEGG" id="mpq:ABA45_00115"/>
<accession>A0A0H4I0A2</accession>
<reference evidence="4 5" key="1">
    <citation type="submission" date="2015-05" db="EMBL/GenBank/DDBJ databases">
        <title>Complete genome of Marinobacter psychrophilus strain 20041T isolated from sea-ice of the Canadian Basin.</title>
        <authorList>
            <person name="Song L."/>
            <person name="Ren L."/>
            <person name="Yu Y."/>
            <person name="Wang X."/>
        </authorList>
    </citation>
    <scope>NUCLEOTIDE SEQUENCE [LARGE SCALE GENOMIC DNA]</scope>
    <source>
        <strain evidence="4 5">20041</strain>
    </source>
</reference>
<dbReference type="PANTHER" id="PTHR35038:SF5">
    <property type="entry name" value="CYTOCHROME C-TYPE PROTEIN NRFB"/>
    <property type="match status" value="1"/>
</dbReference>
<evidence type="ECO:0000313" key="5">
    <source>
        <dbReference type="Proteomes" id="UP000036406"/>
    </source>
</evidence>
<dbReference type="AlphaFoldDB" id="A0A0H4I0A2"/>
<dbReference type="Pfam" id="PF13435">
    <property type="entry name" value="Cytochrome_C554"/>
    <property type="match status" value="1"/>
</dbReference>
<dbReference type="Proteomes" id="UP000036406">
    <property type="component" value="Chromosome"/>
</dbReference>
<organism evidence="4 5">
    <name type="scientific">Marinobacter psychrophilus</name>
    <dbReference type="NCBI Taxonomy" id="330734"/>
    <lineage>
        <taxon>Bacteria</taxon>
        <taxon>Pseudomonadati</taxon>
        <taxon>Pseudomonadota</taxon>
        <taxon>Gammaproteobacteria</taxon>
        <taxon>Pseudomonadales</taxon>
        <taxon>Marinobacteraceae</taxon>
        <taxon>Marinobacter</taxon>
    </lineage>
</organism>
<evidence type="ECO:0000256" key="1">
    <source>
        <dbReference type="ARBA" id="ARBA00022729"/>
    </source>
</evidence>
<dbReference type="SUPFAM" id="SSF48695">
    <property type="entry name" value="Multiheme cytochromes"/>
    <property type="match status" value="1"/>
</dbReference>
<evidence type="ECO:0000259" key="3">
    <source>
        <dbReference type="Pfam" id="PF13435"/>
    </source>
</evidence>
<proteinExistence type="predicted"/>